<name>A0A7J7IW69_BUGNE</name>
<evidence type="ECO:0000256" key="11">
    <source>
        <dbReference type="SAM" id="Coils"/>
    </source>
</evidence>
<dbReference type="Proteomes" id="UP000593567">
    <property type="component" value="Unassembled WGS sequence"/>
</dbReference>
<sequence length="349" mass="39453">MYITTTLYALPHCMGKDADWTYSCGVCGLFFAWLNLLILLQRFEFFGIYVVMFKEILATLLQVLVVFSILLFAFGVTFFALLRNEVDGGYPTVPLSVFTSIVMMVGDMNYMDTFVRPLNDNDSATLRFSVMAFFIMSLFLLFVPILLMNLLIGLAVGDIEGVQKNARLKRLAMQVQLMGGMEKKMPKFILRMINKDHITVYPNNPCGALVRWYEALVQGSNKDQTVTSETQELQTQIAQQKARLKSLQTEMAQQTELLKLVVAKMEIHTESSVMDEGSQDESRDIAIILKQAAARSNKNWKQKSITDAVTKSQVVSVWHRESQRNIMTTGIAEGRCITPVEADHVETNL</sequence>
<evidence type="ECO:0000256" key="10">
    <source>
        <dbReference type="ARBA" id="ARBA00023303"/>
    </source>
</evidence>
<keyword evidence="3 12" id="KW-0812">Transmembrane</keyword>
<keyword evidence="8 12" id="KW-0472">Membrane</keyword>
<keyword evidence="6" id="KW-0040">ANK repeat</keyword>
<keyword evidence="5 12" id="KW-1133">Transmembrane helix</keyword>
<accession>A0A7J7IW69</accession>
<comment type="caution">
    <text evidence="14">The sequence shown here is derived from an EMBL/GenBank/DDBJ whole genome shotgun (WGS) entry which is preliminary data.</text>
</comment>
<dbReference type="InterPro" id="IPR052076">
    <property type="entry name" value="TRP_cation_channel"/>
</dbReference>
<dbReference type="AlphaFoldDB" id="A0A7J7IW69"/>
<evidence type="ECO:0000256" key="1">
    <source>
        <dbReference type="ARBA" id="ARBA00004141"/>
    </source>
</evidence>
<comment type="subcellular location">
    <subcellularLocation>
        <location evidence="1">Membrane</location>
        <topology evidence="1">Multi-pass membrane protein</topology>
    </subcellularLocation>
</comment>
<evidence type="ECO:0000256" key="6">
    <source>
        <dbReference type="ARBA" id="ARBA00023043"/>
    </source>
</evidence>
<evidence type="ECO:0000313" key="15">
    <source>
        <dbReference type="Proteomes" id="UP000593567"/>
    </source>
</evidence>
<feature type="transmembrane region" description="Helical" evidence="12">
    <location>
        <begin position="60"/>
        <end position="82"/>
    </location>
</feature>
<dbReference type="GO" id="GO:1902495">
    <property type="term" value="C:transmembrane transporter complex"/>
    <property type="evidence" value="ECO:0007669"/>
    <property type="project" value="TreeGrafter"/>
</dbReference>
<keyword evidence="9" id="KW-0325">Glycoprotein</keyword>
<evidence type="ECO:0000256" key="3">
    <source>
        <dbReference type="ARBA" id="ARBA00022692"/>
    </source>
</evidence>
<keyword evidence="10" id="KW-0407">Ion channel</keyword>
<dbReference type="GO" id="GO:0005216">
    <property type="term" value="F:monoatomic ion channel activity"/>
    <property type="evidence" value="ECO:0007669"/>
    <property type="project" value="InterPro"/>
</dbReference>
<keyword evidence="15" id="KW-1185">Reference proteome</keyword>
<reference evidence="14" key="1">
    <citation type="submission" date="2020-06" db="EMBL/GenBank/DDBJ databases">
        <title>Draft genome of Bugula neritina, a colonial animal packing powerful symbionts and potential medicines.</title>
        <authorList>
            <person name="Rayko M."/>
        </authorList>
    </citation>
    <scope>NUCLEOTIDE SEQUENCE [LARGE SCALE GENOMIC DNA]</scope>
    <source>
        <strain evidence="14">Kwan_BN1</strain>
    </source>
</reference>
<keyword evidence="2" id="KW-0813">Transport</keyword>
<evidence type="ECO:0000256" key="4">
    <source>
        <dbReference type="ARBA" id="ARBA00022737"/>
    </source>
</evidence>
<protein>
    <submittedName>
        <fullName evidence="14">TRPA1</fullName>
    </submittedName>
</protein>
<dbReference type="PANTHER" id="PTHR47143:SF1">
    <property type="entry name" value="ION_TRANS DOMAIN-CONTAINING PROTEIN"/>
    <property type="match status" value="1"/>
</dbReference>
<gene>
    <name evidence="14" type="ORF">EB796_024011</name>
</gene>
<evidence type="ECO:0000256" key="8">
    <source>
        <dbReference type="ARBA" id="ARBA00023136"/>
    </source>
</evidence>
<dbReference type="PANTHER" id="PTHR47143">
    <property type="entry name" value="TRANSIENT RECEPTOR POTENTIAL CATION CHANNEL PROTEIN PAINLESS"/>
    <property type="match status" value="1"/>
</dbReference>
<organism evidence="14 15">
    <name type="scientific">Bugula neritina</name>
    <name type="common">Brown bryozoan</name>
    <name type="synonym">Sertularia neritina</name>
    <dbReference type="NCBI Taxonomy" id="10212"/>
    <lineage>
        <taxon>Eukaryota</taxon>
        <taxon>Metazoa</taxon>
        <taxon>Spiralia</taxon>
        <taxon>Lophotrochozoa</taxon>
        <taxon>Bryozoa</taxon>
        <taxon>Gymnolaemata</taxon>
        <taxon>Cheilostomatida</taxon>
        <taxon>Flustrina</taxon>
        <taxon>Buguloidea</taxon>
        <taxon>Bugulidae</taxon>
        <taxon>Bugula</taxon>
    </lineage>
</organism>
<feature type="coiled-coil region" evidence="11">
    <location>
        <begin position="230"/>
        <end position="257"/>
    </location>
</feature>
<evidence type="ECO:0000313" key="14">
    <source>
        <dbReference type="EMBL" id="KAF6017681.1"/>
    </source>
</evidence>
<feature type="transmembrane region" description="Helical" evidence="12">
    <location>
        <begin position="130"/>
        <end position="156"/>
    </location>
</feature>
<feature type="transmembrane region" description="Helical" evidence="12">
    <location>
        <begin position="20"/>
        <end position="40"/>
    </location>
</feature>
<dbReference type="Gene3D" id="1.10.287.70">
    <property type="match status" value="1"/>
</dbReference>
<evidence type="ECO:0000259" key="13">
    <source>
        <dbReference type="Pfam" id="PF00520"/>
    </source>
</evidence>
<evidence type="ECO:0000256" key="5">
    <source>
        <dbReference type="ARBA" id="ARBA00022989"/>
    </source>
</evidence>
<feature type="domain" description="Ion transport" evidence="13">
    <location>
        <begin position="30"/>
        <end position="165"/>
    </location>
</feature>
<evidence type="ECO:0000256" key="7">
    <source>
        <dbReference type="ARBA" id="ARBA00023065"/>
    </source>
</evidence>
<evidence type="ECO:0000256" key="2">
    <source>
        <dbReference type="ARBA" id="ARBA00022448"/>
    </source>
</evidence>
<feature type="transmembrane region" description="Helical" evidence="12">
    <location>
        <begin position="88"/>
        <end position="110"/>
    </location>
</feature>
<keyword evidence="7" id="KW-0406">Ion transport</keyword>
<proteinExistence type="predicted"/>
<keyword evidence="11" id="KW-0175">Coiled coil</keyword>
<evidence type="ECO:0000256" key="12">
    <source>
        <dbReference type="SAM" id="Phobius"/>
    </source>
</evidence>
<dbReference type="Pfam" id="PF00520">
    <property type="entry name" value="Ion_trans"/>
    <property type="match status" value="1"/>
</dbReference>
<evidence type="ECO:0000256" key="9">
    <source>
        <dbReference type="ARBA" id="ARBA00023180"/>
    </source>
</evidence>
<dbReference type="EMBL" id="VXIV02003367">
    <property type="protein sequence ID" value="KAF6017681.1"/>
    <property type="molecule type" value="Genomic_DNA"/>
</dbReference>
<keyword evidence="4" id="KW-0677">Repeat</keyword>
<dbReference type="OrthoDB" id="1661883at2759"/>
<dbReference type="InterPro" id="IPR005821">
    <property type="entry name" value="Ion_trans_dom"/>
</dbReference>